<feature type="transmembrane region" description="Helical" evidence="7">
    <location>
        <begin position="6"/>
        <end position="26"/>
    </location>
</feature>
<comment type="caution">
    <text evidence="8">The sequence shown here is derived from an EMBL/GenBank/DDBJ whole genome shotgun (WGS) entry which is preliminary data.</text>
</comment>
<dbReference type="GeneID" id="41982271"/>
<keyword evidence="4" id="KW-0560">Oxidoreductase</keyword>
<keyword evidence="7" id="KW-0812">Transmembrane</keyword>
<keyword evidence="7" id="KW-1133">Transmembrane helix</keyword>
<dbReference type="Proteomes" id="UP000431533">
    <property type="component" value="Unassembled WGS sequence"/>
</dbReference>
<dbReference type="Gene3D" id="1.10.630.10">
    <property type="entry name" value="Cytochrome P450"/>
    <property type="match status" value="1"/>
</dbReference>
<comment type="cofactor">
    <cofactor evidence="1">
        <name>heme</name>
        <dbReference type="ChEBI" id="CHEBI:30413"/>
    </cofactor>
</comment>
<dbReference type="EMBL" id="QGMH01000025">
    <property type="protein sequence ID" value="TVY28882.1"/>
    <property type="molecule type" value="Genomic_DNA"/>
</dbReference>
<keyword evidence="3" id="KW-0479">Metal-binding</keyword>
<evidence type="ECO:0000256" key="5">
    <source>
        <dbReference type="ARBA" id="ARBA00023004"/>
    </source>
</evidence>
<keyword evidence="6 8" id="KW-0503">Monooxygenase</keyword>
<dbReference type="PANTHER" id="PTHR24305:SF157">
    <property type="entry name" value="N-ACETYLTRYPTOPHAN 6-HYDROXYLASE IVOC-RELATED"/>
    <property type="match status" value="1"/>
</dbReference>
<keyword evidence="7" id="KW-0472">Membrane</keyword>
<dbReference type="GO" id="GO:0020037">
    <property type="term" value="F:heme binding"/>
    <property type="evidence" value="ECO:0007669"/>
    <property type="project" value="InterPro"/>
</dbReference>
<dbReference type="OrthoDB" id="3945418at2759"/>
<sequence length="324" mass="37117">MVFFTLSNLILTFLAAQLLQLLYIVVHRTILSPLAKIPGPRLAALTSWYECYYDVFRPGQYVFKIKQLHEEYGPIIRITPREVSVSDLAFLDTIYAPGAHSKRNKDLEKVKALGINTSTGGAIEHDLHRKRRDSLNPFFSTKSVMKLAPQIQAKTAQLEDIFATSLAQDKIVNLSDFYFAFASDVVSQYCFSRNQNILARPQQAAVMRKNVVTVLRGVKFNLHFAWVRSLIRMLPASLSGRWVPQGIKDMLKFRMQIRREIQQILEKKDTDTHEFPHSIFYELRESPALPASEKTVQRFEDEATLLVMAGLLPNQRSNSKSRKD</sequence>
<name>A0A8H8U2E3_9HELO</name>
<evidence type="ECO:0000313" key="9">
    <source>
        <dbReference type="Proteomes" id="UP000431533"/>
    </source>
</evidence>
<evidence type="ECO:0000256" key="4">
    <source>
        <dbReference type="ARBA" id="ARBA00023002"/>
    </source>
</evidence>
<dbReference type="InterPro" id="IPR001128">
    <property type="entry name" value="Cyt_P450"/>
</dbReference>
<dbReference type="GO" id="GO:0016705">
    <property type="term" value="F:oxidoreductase activity, acting on paired donors, with incorporation or reduction of molecular oxygen"/>
    <property type="evidence" value="ECO:0007669"/>
    <property type="project" value="InterPro"/>
</dbReference>
<dbReference type="AlphaFoldDB" id="A0A8H8U2E3"/>
<dbReference type="Pfam" id="PF00067">
    <property type="entry name" value="p450"/>
    <property type="match status" value="1"/>
</dbReference>
<accession>A0A8H8U2E3</accession>
<evidence type="ECO:0000313" key="8">
    <source>
        <dbReference type="EMBL" id="TVY28882.1"/>
    </source>
</evidence>
<dbReference type="PANTHER" id="PTHR24305">
    <property type="entry name" value="CYTOCHROME P450"/>
    <property type="match status" value="1"/>
</dbReference>
<evidence type="ECO:0000256" key="7">
    <source>
        <dbReference type="SAM" id="Phobius"/>
    </source>
</evidence>
<comment type="similarity">
    <text evidence="2">Belongs to the cytochrome P450 family.</text>
</comment>
<evidence type="ECO:0000256" key="6">
    <source>
        <dbReference type="ARBA" id="ARBA00023033"/>
    </source>
</evidence>
<evidence type="ECO:0000256" key="3">
    <source>
        <dbReference type="ARBA" id="ARBA00022723"/>
    </source>
</evidence>
<dbReference type="GO" id="GO:0005506">
    <property type="term" value="F:iron ion binding"/>
    <property type="evidence" value="ECO:0007669"/>
    <property type="project" value="InterPro"/>
</dbReference>
<organism evidence="8 9">
    <name type="scientific">Lachnellula hyalina</name>
    <dbReference type="NCBI Taxonomy" id="1316788"/>
    <lineage>
        <taxon>Eukaryota</taxon>
        <taxon>Fungi</taxon>
        <taxon>Dikarya</taxon>
        <taxon>Ascomycota</taxon>
        <taxon>Pezizomycotina</taxon>
        <taxon>Leotiomycetes</taxon>
        <taxon>Helotiales</taxon>
        <taxon>Lachnaceae</taxon>
        <taxon>Lachnellula</taxon>
    </lineage>
</organism>
<keyword evidence="9" id="KW-1185">Reference proteome</keyword>
<dbReference type="InterPro" id="IPR050121">
    <property type="entry name" value="Cytochrome_P450_monoxygenase"/>
</dbReference>
<gene>
    <name evidence="8" type="primary">TRI4</name>
    <name evidence="8" type="ORF">LHYA1_G002073</name>
</gene>
<dbReference type="SUPFAM" id="SSF48264">
    <property type="entry name" value="Cytochrome P450"/>
    <property type="match status" value="1"/>
</dbReference>
<keyword evidence="5" id="KW-0408">Iron</keyword>
<evidence type="ECO:0000256" key="1">
    <source>
        <dbReference type="ARBA" id="ARBA00001971"/>
    </source>
</evidence>
<protein>
    <submittedName>
        <fullName evidence="8">Cytochrome P450 monooxygenase</fullName>
    </submittedName>
</protein>
<reference evidence="8 9" key="1">
    <citation type="submission" date="2018-05" db="EMBL/GenBank/DDBJ databases">
        <title>Genome sequencing and assembly of the regulated plant pathogen Lachnellula willkommii and related sister species for the development of diagnostic species identification markers.</title>
        <authorList>
            <person name="Giroux E."/>
            <person name="Bilodeau G."/>
        </authorList>
    </citation>
    <scope>NUCLEOTIDE SEQUENCE [LARGE SCALE GENOMIC DNA]</scope>
    <source>
        <strain evidence="8 9">CBS 185.66</strain>
    </source>
</reference>
<proteinExistence type="inferred from homology"/>
<dbReference type="RefSeq" id="XP_031007670.1">
    <property type="nucleotide sequence ID" value="XM_031147051.1"/>
</dbReference>
<evidence type="ECO:0000256" key="2">
    <source>
        <dbReference type="ARBA" id="ARBA00010617"/>
    </source>
</evidence>
<dbReference type="GO" id="GO:0004497">
    <property type="term" value="F:monooxygenase activity"/>
    <property type="evidence" value="ECO:0007669"/>
    <property type="project" value="UniProtKB-KW"/>
</dbReference>
<dbReference type="InterPro" id="IPR036396">
    <property type="entry name" value="Cyt_P450_sf"/>
</dbReference>